<evidence type="ECO:0000256" key="4">
    <source>
        <dbReference type="ARBA" id="ARBA00022525"/>
    </source>
</evidence>
<evidence type="ECO:0000256" key="8">
    <source>
        <dbReference type="RuleBase" id="RU000436"/>
    </source>
</evidence>
<evidence type="ECO:0000313" key="11">
    <source>
        <dbReference type="RefSeq" id="XP_034267126.1"/>
    </source>
</evidence>
<evidence type="ECO:0000256" key="1">
    <source>
        <dbReference type="ARBA" id="ARBA00004613"/>
    </source>
</evidence>
<evidence type="ECO:0000256" key="7">
    <source>
        <dbReference type="ARBA" id="ARBA00023157"/>
    </source>
</evidence>
<keyword evidence="5 9" id="KW-0732">Signal</keyword>
<evidence type="ECO:0000256" key="9">
    <source>
        <dbReference type="SAM" id="SignalP"/>
    </source>
</evidence>
<dbReference type="Gene3D" id="1.20.1250.10">
    <property type="match status" value="1"/>
</dbReference>
<comment type="subcellular location">
    <subcellularLocation>
        <location evidence="1">Secreted</location>
    </subcellularLocation>
</comment>
<feature type="signal peptide" evidence="9">
    <location>
        <begin position="1"/>
        <end position="24"/>
    </location>
</feature>
<dbReference type="PROSITE" id="PS00252">
    <property type="entry name" value="INTERFERON_A_B_D"/>
    <property type="match status" value="1"/>
</dbReference>
<dbReference type="InterPro" id="IPR009079">
    <property type="entry name" value="4_helix_cytokine-like_core"/>
</dbReference>
<dbReference type="Pfam" id="PF00143">
    <property type="entry name" value="Interferon"/>
    <property type="match status" value="1"/>
</dbReference>
<dbReference type="SUPFAM" id="SSF47266">
    <property type="entry name" value="4-helical cytokines"/>
    <property type="match status" value="1"/>
</dbReference>
<dbReference type="GO" id="GO:0005126">
    <property type="term" value="F:cytokine receptor binding"/>
    <property type="evidence" value="ECO:0007669"/>
    <property type="project" value="InterPro"/>
</dbReference>
<dbReference type="GO" id="GO:0005125">
    <property type="term" value="F:cytokine activity"/>
    <property type="evidence" value="ECO:0007669"/>
    <property type="project" value="UniProtKB-KW"/>
</dbReference>
<evidence type="ECO:0000256" key="3">
    <source>
        <dbReference type="ARBA" id="ARBA00022514"/>
    </source>
</evidence>
<dbReference type="KEGG" id="pgut:117661925"/>
<evidence type="ECO:0000256" key="2">
    <source>
        <dbReference type="ARBA" id="ARBA00011033"/>
    </source>
</evidence>
<dbReference type="GeneID" id="117661925"/>
<comment type="similarity">
    <text evidence="2 8">Belongs to the alpha/beta interferon family.</text>
</comment>
<dbReference type="SMART" id="SM00076">
    <property type="entry name" value="IFabd"/>
    <property type="match status" value="1"/>
</dbReference>
<gene>
    <name evidence="11" type="primary">LOC117661925</name>
</gene>
<dbReference type="InterPro" id="IPR000471">
    <property type="entry name" value="Interferon_alpha/beta/delta"/>
</dbReference>
<evidence type="ECO:0000256" key="6">
    <source>
        <dbReference type="ARBA" id="ARBA00023118"/>
    </source>
</evidence>
<evidence type="ECO:0000313" key="10">
    <source>
        <dbReference type="Proteomes" id="UP001652622"/>
    </source>
</evidence>
<feature type="chain" id="PRO_5027917449" evidence="9">
    <location>
        <begin position="25"/>
        <end position="202"/>
    </location>
</feature>
<dbReference type="GO" id="GO:0006955">
    <property type="term" value="P:immune response"/>
    <property type="evidence" value="ECO:0007669"/>
    <property type="project" value="UniProtKB-ARBA"/>
</dbReference>
<organism evidence="10 11">
    <name type="scientific">Pantherophis guttatus</name>
    <name type="common">Corn snake</name>
    <name type="synonym">Elaphe guttata</name>
    <dbReference type="NCBI Taxonomy" id="94885"/>
    <lineage>
        <taxon>Eukaryota</taxon>
        <taxon>Metazoa</taxon>
        <taxon>Chordata</taxon>
        <taxon>Craniata</taxon>
        <taxon>Vertebrata</taxon>
        <taxon>Euteleostomi</taxon>
        <taxon>Lepidosauria</taxon>
        <taxon>Squamata</taxon>
        <taxon>Bifurcata</taxon>
        <taxon>Unidentata</taxon>
        <taxon>Episquamata</taxon>
        <taxon>Toxicofera</taxon>
        <taxon>Serpentes</taxon>
        <taxon>Colubroidea</taxon>
        <taxon>Colubridae</taxon>
        <taxon>Colubrinae</taxon>
        <taxon>Pantherophis</taxon>
    </lineage>
</organism>
<dbReference type="Proteomes" id="UP001652622">
    <property type="component" value="Unplaced"/>
</dbReference>
<sequence length="202" mass="24013">MPTMTTRYWCLFICLGIFFTEISSQDCNQLRIRLHEANLGNLNVLTRNMGSTIPQQCIRDIIDFSLYTSEENLMNMVNELQGENAKVAIKELLQQIDLIFKESHSELAWDENSLREFHIGLDQEIKNTEACWNTEVERGTRSPRSQKRQFTRLRVKRYFQRLRDFLKNKEYNLCAWKIIQIQIRECFELINQLNQRIPSEGT</sequence>
<keyword evidence="3 8" id="KW-0202">Cytokine</keyword>
<dbReference type="OMA" id="CWNTEVE"/>
<dbReference type="AlphaFoldDB" id="A0A6P9BFS9"/>
<evidence type="ECO:0000256" key="5">
    <source>
        <dbReference type="ARBA" id="ARBA00022729"/>
    </source>
</evidence>
<accession>A0A6P9BFS9</accession>
<dbReference type="RefSeq" id="XP_034267126.1">
    <property type="nucleotide sequence ID" value="XM_034411235.1"/>
</dbReference>
<keyword evidence="4" id="KW-0964">Secreted</keyword>
<protein>
    <submittedName>
        <fullName evidence="11">Interferon tau-2-like</fullName>
    </submittedName>
</protein>
<keyword evidence="6 8" id="KW-0051">Antiviral defense</keyword>
<dbReference type="GO" id="GO:0005615">
    <property type="term" value="C:extracellular space"/>
    <property type="evidence" value="ECO:0007669"/>
    <property type="project" value="UniProtKB-KW"/>
</dbReference>
<name>A0A6P9BFS9_PANGU</name>
<dbReference type="InParanoid" id="A0A6P9BFS9"/>
<proteinExistence type="inferred from homology"/>
<keyword evidence="10" id="KW-1185">Reference proteome</keyword>
<dbReference type="PANTHER" id="PTHR11691:SF73">
    <property type="entry name" value="INTERFERON BETA"/>
    <property type="match status" value="1"/>
</dbReference>
<keyword evidence="7" id="KW-1015">Disulfide bond</keyword>
<dbReference type="PANTHER" id="PTHR11691">
    <property type="entry name" value="TYPE I INTERFERON"/>
    <property type="match status" value="1"/>
</dbReference>
<reference evidence="11" key="1">
    <citation type="submission" date="2025-08" db="UniProtKB">
        <authorList>
            <consortium name="RefSeq"/>
        </authorList>
    </citation>
    <scope>IDENTIFICATION</scope>
    <source>
        <tissue evidence="11">Blood</tissue>
    </source>
</reference>
<dbReference type="GO" id="GO:0051607">
    <property type="term" value="P:defense response to virus"/>
    <property type="evidence" value="ECO:0007669"/>
    <property type="project" value="UniProtKB-KW"/>
</dbReference>